<dbReference type="RefSeq" id="WP_057817174.1">
    <property type="nucleotide sequence ID" value="NZ_CP031599.1"/>
</dbReference>
<geneLocation type="plasmid" evidence="11">
    <name>pridsm_01</name>
</geneLocation>
<geneLocation type="plasmid" evidence="9">
    <name>pRIdsm_01</name>
</geneLocation>
<dbReference type="SUPFAM" id="SSF47203">
    <property type="entry name" value="Acyl-CoA dehydrogenase C-terminal domain-like"/>
    <property type="match status" value="1"/>
</dbReference>
<organism evidence="8 10">
    <name type="scientific">Roseovarius indicus</name>
    <dbReference type="NCBI Taxonomy" id="540747"/>
    <lineage>
        <taxon>Bacteria</taxon>
        <taxon>Pseudomonadati</taxon>
        <taxon>Pseudomonadota</taxon>
        <taxon>Alphaproteobacteria</taxon>
        <taxon>Rhodobacterales</taxon>
        <taxon>Roseobacteraceae</taxon>
        <taxon>Roseovarius</taxon>
    </lineage>
</organism>
<comment type="similarity">
    <text evidence="2">Belongs to the acyl-CoA dehydrogenase family.</text>
</comment>
<evidence type="ECO:0000259" key="7">
    <source>
        <dbReference type="Pfam" id="PF02771"/>
    </source>
</evidence>
<dbReference type="PANTHER" id="PTHR43884">
    <property type="entry name" value="ACYL-COA DEHYDROGENASE"/>
    <property type="match status" value="1"/>
</dbReference>
<dbReference type="Gene3D" id="1.10.540.10">
    <property type="entry name" value="Acyl-CoA dehydrogenase/oxidase, N-terminal domain"/>
    <property type="match status" value="1"/>
</dbReference>
<evidence type="ECO:0000313" key="10">
    <source>
        <dbReference type="Proteomes" id="UP000051401"/>
    </source>
</evidence>
<dbReference type="EMBL" id="LAXI01000010">
    <property type="protein sequence ID" value="KRS17013.1"/>
    <property type="molecule type" value="Genomic_DNA"/>
</dbReference>
<evidence type="ECO:0000256" key="1">
    <source>
        <dbReference type="ARBA" id="ARBA00001974"/>
    </source>
</evidence>
<dbReference type="InterPro" id="IPR036250">
    <property type="entry name" value="AcylCo_DH-like_C"/>
</dbReference>
<feature type="domain" description="Acyl-CoA dehydrogenase/oxidase C-terminal" evidence="6">
    <location>
        <begin position="201"/>
        <end position="309"/>
    </location>
</feature>
<feature type="domain" description="Acyl-CoA dehydrogenase/oxidase N-terminal" evidence="7">
    <location>
        <begin position="3"/>
        <end position="81"/>
    </location>
</feature>
<dbReference type="InterPro" id="IPR009100">
    <property type="entry name" value="AcylCoA_DH/oxidase_NM_dom_sf"/>
</dbReference>
<proteinExistence type="inferred from homology"/>
<protein>
    <submittedName>
        <fullName evidence="8">Acyl-CoA dehydrogenase</fullName>
    </submittedName>
    <submittedName>
        <fullName evidence="9">Glutaryl-CoA dehydrogenase</fullName>
        <ecNumber evidence="9">1.3.99.32</ecNumber>
    </submittedName>
</protein>
<dbReference type="STRING" id="540747.SAMN04488031_11062"/>
<dbReference type="GO" id="GO:0050660">
    <property type="term" value="F:flavin adenine dinucleotide binding"/>
    <property type="evidence" value="ECO:0007669"/>
    <property type="project" value="InterPro"/>
</dbReference>
<reference evidence="9 11" key="2">
    <citation type="submission" date="2018-08" db="EMBL/GenBank/DDBJ databases">
        <title>Genetic Globetrotter - A new plasmid hitch-hiking vast phylogenetic and geographic distances.</title>
        <authorList>
            <person name="Vollmers J."/>
            <person name="Petersen J."/>
        </authorList>
    </citation>
    <scope>NUCLEOTIDE SEQUENCE [LARGE SCALE GENOMIC DNA]</scope>
    <source>
        <strain evidence="9 11">DSM 26383</strain>
        <plasmid evidence="9">pRIdsm_01</plasmid>
        <plasmid evidence="11">pridsm_01</plasmid>
    </source>
</reference>
<dbReference type="InterPro" id="IPR037069">
    <property type="entry name" value="AcylCoA_DH/ox_N_sf"/>
</dbReference>
<keyword evidence="10" id="KW-1185">Reference proteome</keyword>
<evidence type="ECO:0000256" key="2">
    <source>
        <dbReference type="ARBA" id="ARBA00009347"/>
    </source>
</evidence>
<dbReference type="PATRIC" id="fig|540747.5.peg.838"/>
<evidence type="ECO:0000256" key="5">
    <source>
        <dbReference type="ARBA" id="ARBA00023002"/>
    </source>
</evidence>
<dbReference type="Proteomes" id="UP000051401">
    <property type="component" value="Unassembled WGS sequence"/>
</dbReference>
<evidence type="ECO:0000256" key="4">
    <source>
        <dbReference type="ARBA" id="ARBA00022827"/>
    </source>
</evidence>
<dbReference type="Proteomes" id="UP000325785">
    <property type="component" value="Plasmid pRIdsm_01"/>
</dbReference>
<dbReference type="AlphaFoldDB" id="A0A0T5P7D3"/>
<evidence type="ECO:0000313" key="11">
    <source>
        <dbReference type="Proteomes" id="UP000325785"/>
    </source>
</evidence>
<evidence type="ECO:0000313" key="9">
    <source>
        <dbReference type="EMBL" id="QEW29675.1"/>
    </source>
</evidence>
<dbReference type="Pfam" id="PF00441">
    <property type="entry name" value="Acyl-CoA_dh_1"/>
    <property type="match status" value="1"/>
</dbReference>
<dbReference type="GO" id="GO:0003995">
    <property type="term" value="F:acyl-CoA dehydrogenase activity"/>
    <property type="evidence" value="ECO:0007669"/>
    <property type="project" value="TreeGrafter"/>
</dbReference>
<evidence type="ECO:0000313" key="8">
    <source>
        <dbReference type="EMBL" id="KRS17013.1"/>
    </source>
</evidence>
<keyword evidence="5 9" id="KW-0560">Oxidoreductase</keyword>
<evidence type="ECO:0000259" key="6">
    <source>
        <dbReference type="Pfam" id="PF00441"/>
    </source>
</evidence>
<reference evidence="8 10" key="1">
    <citation type="submission" date="2015-04" db="EMBL/GenBank/DDBJ databases">
        <title>The draft genome sequence of Roseovarius indicus B108T.</title>
        <authorList>
            <person name="Li G."/>
            <person name="Lai Q."/>
            <person name="Shao Z."/>
            <person name="Yan P."/>
        </authorList>
    </citation>
    <scope>NUCLEOTIDE SEQUENCE [LARGE SCALE GENOMIC DNA]</scope>
    <source>
        <strain evidence="8 10">B108</strain>
    </source>
</reference>
<keyword evidence="9" id="KW-0614">Plasmid</keyword>
<dbReference type="InterPro" id="IPR009075">
    <property type="entry name" value="AcylCo_DH/oxidase_C"/>
</dbReference>
<evidence type="ECO:0000256" key="3">
    <source>
        <dbReference type="ARBA" id="ARBA00022630"/>
    </source>
</evidence>
<dbReference type="EMBL" id="CP031599">
    <property type="protein sequence ID" value="QEW29675.1"/>
    <property type="molecule type" value="Genomic_DNA"/>
</dbReference>
<dbReference type="EC" id="1.3.99.32" evidence="9"/>
<comment type="cofactor">
    <cofactor evidence="1">
        <name>FAD</name>
        <dbReference type="ChEBI" id="CHEBI:57692"/>
    </cofactor>
</comment>
<dbReference type="Gene3D" id="1.20.140.10">
    <property type="entry name" value="Butyryl-CoA Dehydrogenase, subunit A, domain 3"/>
    <property type="match status" value="1"/>
</dbReference>
<dbReference type="InterPro" id="IPR013786">
    <property type="entry name" value="AcylCoA_DH/ox_N"/>
</dbReference>
<dbReference type="Pfam" id="PF02771">
    <property type="entry name" value="Acyl-CoA_dh_N"/>
    <property type="match status" value="1"/>
</dbReference>
<dbReference type="PANTHER" id="PTHR43884:SF20">
    <property type="entry name" value="ACYL-COA DEHYDROGENASE FADE28"/>
    <property type="match status" value="1"/>
</dbReference>
<gene>
    <name evidence="9" type="primary">acd_3</name>
    <name evidence="9" type="ORF">RIdsm_05521</name>
    <name evidence="8" type="ORF">XM52_15690</name>
</gene>
<sequence length="352" mass="37097">MESMIFDMAERLFRDHVSHGLREDAAAGQCPEALWTRIEEAGLHMALVPEEAGGFGVPAAEALGLVRIAGAHGLPLPLAETLIANAVLARAGLALSGGRLTIAEGEVLQLERRGGAVHASGHLTLVPFARWADRIVTIAALDGADHVLSLPVKDLTVTPAQDLAGMPRDDVAVDLDLPGANATALPGSMGGMRGLGALVRSLATAGAMETILKMSVEYANDRVQFGRPIGKFQAIQQYLATMAGETAASRTAAEMAADSYDTAAFALTVAAAKSRAGEAVETVGALAHQVHGAIGYTEEHALHHFTKRIWSWRDEFGTELDWTQELGRAALSSPHDTFWHFITDSTAQGATA</sequence>
<dbReference type="SUPFAM" id="SSF56645">
    <property type="entry name" value="Acyl-CoA dehydrogenase NM domain-like"/>
    <property type="match status" value="1"/>
</dbReference>
<accession>A0A0T5P7D3</accession>
<dbReference type="OrthoDB" id="2450120at2"/>
<name>A0A0T5P7D3_9RHOB</name>
<keyword evidence="3" id="KW-0285">Flavoprotein</keyword>
<dbReference type="KEGG" id="rid:RIdsm_05521"/>
<keyword evidence="4" id="KW-0274">FAD</keyword>